<dbReference type="SUPFAM" id="SSF46689">
    <property type="entry name" value="Homeodomain-like"/>
    <property type="match status" value="1"/>
</dbReference>
<dbReference type="InterPro" id="IPR050109">
    <property type="entry name" value="HTH-type_TetR-like_transc_reg"/>
</dbReference>
<dbReference type="RefSeq" id="WP_108687461.1">
    <property type="nucleotide sequence ID" value="NZ_QCYK01000002.1"/>
</dbReference>
<evidence type="ECO:0000256" key="2">
    <source>
        <dbReference type="ARBA" id="ARBA00023125"/>
    </source>
</evidence>
<dbReference type="EMBL" id="QCYK01000002">
    <property type="protein sequence ID" value="PUZ25621.1"/>
    <property type="molecule type" value="Genomic_DNA"/>
</dbReference>
<dbReference type="InterPro" id="IPR001647">
    <property type="entry name" value="HTH_TetR"/>
</dbReference>
<protein>
    <submittedName>
        <fullName evidence="6">TetR family transcriptional regulator</fullName>
    </submittedName>
</protein>
<reference evidence="6 7" key="1">
    <citation type="submission" date="2018-04" db="EMBL/GenBank/DDBJ databases">
        <title>Chitinophaga fuyangensis sp. nov., isolated from soil in a chemical factory.</title>
        <authorList>
            <person name="Chen K."/>
        </authorList>
    </citation>
    <scope>NUCLEOTIDE SEQUENCE [LARGE SCALE GENOMIC DNA]</scope>
    <source>
        <strain evidence="6 7">LY-1</strain>
    </source>
</reference>
<keyword evidence="1" id="KW-0805">Transcription regulation</keyword>
<dbReference type="GO" id="GO:0000976">
    <property type="term" value="F:transcription cis-regulatory region binding"/>
    <property type="evidence" value="ECO:0007669"/>
    <property type="project" value="TreeGrafter"/>
</dbReference>
<dbReference type="InterPro" id="IPR025996">
    <property type="entry name" value="MT1864/Rv1816-like_C"/>
</dbReference>
<evidence type="ECO:0000256" key="1">
    <source>
        <dbReference type="ARBA" id="ARBA00023015"/>
    </source>
</evidence>
<evidence type="ECO:0000256" key="4">
    <source>
        <dbReference type="PROSITE-ProRule" id="PRU00335"/>
    </source>
</evidence>
<sequence length="205" mass="23653">MGSVERKQRLKEDVRCRILEAGWQIVEEEGWSALSMRRIADAIEYTAPIIYGHFQSKDALLLEFTRKGHMLLSAKVKAAREAHHTLEDQLEAMWLAYWDFAFDQPAYYKLMYGVEMGCCEATLSDCPSFEMASKQVMAVIEEMIAHSKHPDQDADRRFYTFWAILHGLISLNLVQKKVENSCLSEEFNRTILNDAIKGIIRSINQ</sequence>
<keyword evidence="3" id="KW-0804">Transcription</keyword>
<accession>A0A2T7BH57</accession>
<evidence type="ECO:0000256" key="3">
    <source>
        <dbReference type="ARBA" id="ARBA00023163"/>
    </source>
</evidence>
<dbReference type="AlphaFoldDB" id="A0A2T7BH57"/>
<dbReference type="Gene3D" id="1.10.357.10">
    <property type="entry name" value="Tetracycline Repressor, domain 2"/>
    <property type="match status" value="1"/>
</dbReference>
<evidence type="ECO:0000313" key="6">
    <source>
        <dbReference type="EMBL" id="PUZ25621.1"/>
    </source>
</evidence>
<proteinExistence type="predicted"/>
<keyword evidence="7" id="KW-1185">Reference proteome</keyword>
<organism evidence="6 7">
    <name type="scientific">Chitinophaga parva</name>
    <dbReference type="NCBI Taxonomy" id="2169414"/>
    <lineage>
        <taxon>Bacteria</taxon>
        <taxon>Pseudomonadati</taxon>
        <taxon>Bacteroidota</taxon>
        <taxon>Chitinophagia</taxon>
        <taxon>Chitinophagales</taxon>
        <taxon>Chitinophagaceae</taxon>
        <taxon>Chitinophaga</taxon>
    </lineage>
</organism>
<evidence type="ECO:0000259" key="5">
    <source>
        <dbReference type="PROSITE" id="PS50977"/>
    </source>
</evidence>
<dbReference type="InterPro" id="IPR036271">
    <property type="entry name" value="Tet_transcr_reg_TetR-rel_C_sf"/>
</dbReference>
<dbReference type="PRINTS" id="PR00455">
    <property type="entry name" value="HTHTETR"/>
</dbReference>
<dbReference type="Pfam" id="PF00440">
    <property type="entry name" value="TetR_N"/>
    <property type="match status" value="1"/>
</dbReference>
<name>A0A2T7BH57_9BACT</name>
<dbReference type="PANTHER" id="PTHR30055:SF212">
    <property type="entry name" value="TETR-FAMILY FAMILY TRANSCRIPTIONAL REGULATOR"/>
    <property type="match status" value="1"/>
</dbReference>
<feature type="domain" description="HTH tetR-type" evidence="5">
    <location>
        <begin position="12"/>
        <end position="72"/>
    </location>
</feature>
<dbReference type="GO" id="GO:0003700">
    <property type="term" value="F:DNA-binding transcription factor activity"/>
    <property type="evidence" value="ECO:0007669"/>
    <property type="project" value="TreeGrafter"/>
</dbReference>
<dbReference type="PROSITE" id="PS50977">
    <property type="entry name" value="HTH_TETR_2"/>
    <property type="match status" value="1"/>
</dbReference>
<feature type="DNA-binding region" description="H-T-H motif" evidence="4">
    <location>
        <begin position="35"/>
        <end position="54"/>
    </location>
</feature>
<comment type="caution">
    <text evidence="6">The sequence shown here is derived from an EMBL/GenBank/DDBJ whole genome shotgun (WGS) entry which is preliminary data.</text>
</comment>
<keyword evidence="2 4" id="KW-0238">DNA-binding</keyword>
<dbReference type="Pfam" id="PF13305">
    <property type="entry name" value="TetR_C_33"/>
    <property type="match status" value="1"/>
</dbReference>
<dbReference type="InterPro" id="IPR009057">
    <property type="entry name" value="Homeodomain-like_sf"/>
</dbReference>
<gene>
    <name evidence="6" type="ORF">DCC81_15215</name>
</gene>
<dbReference type="SUPFAM" id="SSF48498">
    <property type="entry name" value="Tetracyclin repressor-like, C-terminal domain"/>
    <property type="match status" value="1"/>
</dbReference>
<evidence type="ECO:0000313" key="7">
    <source>
        <dbReference type="Proteomes" id="UP000244450"/>
    </source>
</evidence>
<dbReference type="OrthoDB" id="594604at2"/>
<dbReference type="Proteomes" id="UP000244450">
    <property type="component" value="Unassembled WGS sequence"/>
</dbReference>
<dbReference type="PANTHER" id="PTHR30055">
    <property type="entry name" value="HTH-TYPE TRANSCRIPTIONAL REGULATOR RUTR"/>
    <property type="match status" value="1"/>
</dbReference>